<dbReference type="Proteomes" id="UP000526003">
    <property type="component" value="Unassembled WGS sequence"/>
</dbReference>
<accession>A0A7X1GHT8</accession>
<evidence type="ECO:0000313" key="2">
    <source>
        <dbReference type="Proteomes" id="UP000526003"/>
    </source>
</evidence>
<name>A0A7X1GHT8_9PSED</name>
<reference evidence="1 2" key="1">
    <citation type="submission" date="2020-08" db="EMBL/GenBank/DDBJ databases">
        <title>Pseudomonas sp. nov.</title>
        <authorList>
            <person name="Gieschler S."/>
            <person name="Fiedler G."/>
            <person name="Brinks E."/>
            <person name="Boehnlein C."/>
            <person name="Franz C.M.A.P."/>
            <person name="Kabisch J."/>
        </authorList>
    </citation>
    <scope>NUCLEOTIDE SEQUENCE [LARGE SCALE GENOMIC DNA]</scope>
    <source>
        <strain evidence="1 2">MBT-1</strain>
    </source>
</reference>
<gene>
    <name evidence="1" type="ORF">H7995_23430</name>
</gene>
<comment type="caution">
    <text evidence="1">The sequence shown here is derived from an EMBL/GenBank/DDBJ whole genome shotgun (WGS) entry which is preliminary data.</text>
</comment>
<protein>
    <submittedName>
        <fullName evidence="1">Uncharacterized protein</fullName>
    </submittedName>
</protein>
<sequence>MKLYHEVDASTDQIIQLTDGVIDPQNFCYVIEQANDWMFLHSWRKSWPNTLPLLSDLKVFRRYINAGRRFKAICDRAELQQ</sequence>
<evidence type="ECO:0000313" key="1">
    <source>
        <dbReference type="EMBL" id="MBC2692745.1"/>
    </source>
</evidence>
<dbReference type="EMBL" id="JACMYG010000032">
    <property type="protein sequence ID" value="MBC2692745.1"/>
    <property type="molecule type" value="Genomic_DNA"/>
</dbReference>
<dbReference type="RefSeq" id="WP_185819002.1">
    <property type="nucleotide sequence ID" value="NZ_JACMYG010000032.1"/>
</dbReference>
<proteinExistence type="predicted"/>
<keyword evidence="2" id="KW-1185">Reference proteome</keyword>
<organism evidence="1 2">
    <name type="scientific">Pseudomonas kielensis</name>
    <dbReference type="NCBI Taxonomy" id="2762577"/>
    <lineage>
        <taxon>Bacteria</taxon>
        <taxon>Pseudomonadati</taxon>
        <taxon>Pseudomonadota</taxon>
        <taxon>Gammaproteobacteria</taxon>
        <taxon>Pseudomonadales</taxon>
        <taxon>Pseudomonadaceae</taxon>
        <taxon>Pseudomonas</taxon>
    </lineage>
</organism>
<dbReference type="AlphaFoldDB" id="A0A7X1GHT8"/>